<accession>A0A251VQ15</accession>
<dbReference type="SUPFAM" id="SSF52047">
    <property type="entry name" value="RNI-like"/>
    <property type="match status" value="1"/>
</dbReference>
<dbReference type="InterPro" id="IPR053781">
    <property type="entry name" value="F-box_AtFBL13-like"/>
</dbReference>
<keyword evidence="3" id="KW-1185">Reference proteome</keyword>
<dbReference type="AlphaFoldDB" id="A0A251VQ15"/>
<organism evidence="2 3">
    <name type="scientific">Helianthus annuus</name>
    <name type="common">Common sunflower</name>
    <dbReference type="NCBI Taxonomy" id="4232"/>
    <lineage>
        <taxon>Eukaryota</taxon>
        <taxon>Viridiplantae</taxon>
        <taxon>Streptophyta</taxon>
        <taxon>Embryophyta</taxon>
        <taxon>Tracheophyta</taxon>
        <taxon>Spermatophyta</taxon>
        <taxon>Magnoliopsida</taxon>
        <taxon>eudicotyledons</taxon>
        <taxon>Gunneridae</taxon>
        <taxon>Pentapetalae</taxon>
        <taxon>asterids</taxon>
        <taxon>campanulids</taxon>
        <taxon>Asterales</taxon>
        <taxon>Asteraceae</taxon>
        <taxon>Asteroideae</taxon>
        <taxon>Heliantheae alliance</taxon>
        <taxon>Heliantheae</taxon>
        <taxon>Helianthus</taxon>
    </lineage>
</organism>
<dbReference type="InterPro" id="IPR001810">
    <property type="entry name" value="F-box_dom"/>
</dbReference>
<dbReference type="Pfam" id="PF23622">
    <property type="entry name" value="LRR_At1g61320_AtMIF1"/>
    <property type="match status" value="1"/>
</dbReference>
<gene>
    <name evidence="2" type="ORF">HannXRQ_Chr01g0019061</name>
</gene>
<dbReference type="CDD" id="cd22160">
    <property type="entry name" value="F-box_AtFBL13-like"/>
    <property type="match status" value="1"/>
</dbReference>
<dbReference type="Proteomes" id="UP000215914">
    <property type="component" value="Chromosome 1"/>
</dbReference>
<protein>
    <submittedName>
        <fullName evidence="2">Putative F-box domain, Leucine-rich repeat domain, L domain-like protein</fullName>
    </submittedName>
</protein>
<dbReference type="InterPro" id="IPR055357">
    <property type="entry name" value="LRR_At1g61320_AtMIF1"/>
</dbReference>
<dbReference type="PROSITE" id="PS50181">
    <property type="entry name" value="FBOX"/>
    <property type="match status" value="1"/>
</dbReference>
<dbReference type="OMA" id="NCKELTN"/>
<proteinExistence type="predicted"/>
<dbReference type="PANTHER" id="PTHR31639:SF333">
    <property type="entry name" value="F-BOX DOMAIN, FBD DOMAIN, LEUCINE-RICH REPEAT DOMAIN, L DOMAIN-LIKE PROTEIN-RELATED"/>
    <property type="match status" value="1"/>
</dbReference>
<dbReference type="InterPro" id="IPR036047">
    <property type="entry name" value="F-box-like_dom_sf"/>
</dbReference>
<dbReference type="InParanoid" id="A0A251VQ15"/>
<dbReference type="SUPFAM" id="SSF81383">
    <property type="entry name" value="F-box domain"/>
    <property type="match status" value="1"/>
</dbReference>
<name>A0A251VQ15_HELAN</name>
<sequence>MSKVLLNVMTDNHHKRRRFLTSNADDDDIISNFPEDLINPILERLPVKDAVRTSVLSKRWRYRWTTMRKLDLIHGFSGQFLKIGAFSCHGFTRVISQIMIHHQGPILTFLLHIPKEIVLDSFQEVDQWMLILSRNNVRKITIVNLNLIYQIPYSVFSCLELTALGLNKCIFKPPLAFKGFPNLQVIILTNVNFGVNLGGTVINLPQLKGLILYGCGNVNNFNIKAEKLQNLCVTGCPDANAMVLQLLHSEHLNSVHICRLSRSIKDFSQVKRFSFTIDGYFLKV</sequence>
<dbReference type="InterPro" id="IPR032675">
    <property type="entry name" value="LRR_dom_sf"/>
</dbReference>
<dbReference type="FunCoup" id="A0A251VQ15">
    <property type="interactions" value="151"/>
</dbReference>
<reference evidence="3" key="1">
    <citation type="journal article" date="2017" name="Nature">
        <title>The sunflower genome provides insights into oil metabolism, flowering and Asterid evolution.</title>
        <authorList>
            <person name="Badouin H."/>
            <person name="Gouzy J."/>
            <person name="Grassa C.J."/>
            <person name="Murat F."/>
            <person name="Staton S.E."/>
            <person name="Cottret L."/>
            <person name="Lelandais-Briere C."/>
            <person name="Owens G.L."/>
            <person name="Carrere S."/>
            <person name="Mayjonade B."/>
            <person name="Legrand L."/>
            <person name="Gill N."/>
            <person name="Kane N.C."/>
            <person name="Bowers J.E."/>
            <person name="Hubner S."/>
            <person name="Bellec A."/>
            <person name="Berard A."/>
            <person name="Berges H."/>
            <person name="Blanchet N."/>
            <person name="Boniface M.C."/>
            <person name="Brunel D."/>
            <person name="Catrice O."/>
            <person name="Chaidir N."/>
            <person name="Claudel C."/>
            <person name="Donnadieu C."/>
            <person name="Faraut T."/>
            <person name="Fievet G."/>
            <person name="Helmstetter N."/>
            <person name="King M."/>
            <person name="Knapp S.J."/>
            <person name="Lai Z."/>
            <person name="Le Paslier M.C."/>
            <person name="Lippi Y."/>
            <person name="Lorenzon L."/>
            <person name="Mandel J.R."/>
            <person name="Marage G."/>
            <person name="Marchand G."/>
            <person name="Marquand E."/>
            <person name="Bret-Mestries E."/>
            <person name="Morien E."/>
            <person name="Nambeesan S."/>
            <person name="Nguyen T."/>
            <person name="Pegot-Espagnet P."/>
            <person name="Pouilly N."/>
            <person name="Raftis F."/>
            <person name="Sallet E."/>
            <person name="Schiex T."/>
            <person name="Thomas J."/>
            <person name="Vandecasteele C."/>
            <person name="Vares D."/>
            <person name="Vear F."/>
            <person name="Vautrin S."/>
            <person name="Crespi M."/>
            <person name="Mangin B."/>
            <person name="Burke J.M."/>
            <person name="Salse J."/>
            <person name="Munos S."/>
            <person name="Vincourt P."/>
            <person name="Rieseberg L.H."/>
            <person name="Langlade N.B."/>
        </authorList>
    </citation>
    <scope>NUCLEOTIDE SEQUENCE [LARGE SCALE GENOMIC DNA]</scope>
    <source>
        <strain evidence="3">cv. SF193</strain>
    </source>
</reference>
<evidence type="ECO:0000259" key="1">
    <source>
        <dbReference type="PROSITE" id="PS50181"/>
    </source>
</evidence>
<dbReference type="Gene3D" id="3.80.10.10">
    <property type="entry name" value="Ribonuclease Inhibitor"/>
    <property type="match status" value="1"/>
</dbReference>
<feature type="domain" description="F-box" evidence="1">
    <location>
        <begin position="27"/>
        <end position="61"/>
    </location>
</feature>
<evidence type="ECO:0000313" key="3">
    <source>
        <dbReference type="Proteomes" id="UP000215914"/>
    </source>
</evidence>
<dbReference type="PANTHER" id="PTHR31639">
    <property type="entry name" value="F-BOX PROTEIN-LIKE"/>
    <property type="match status" value="1"/>
</dbReference>
<evidence type="ECO:0000313" key="2">
    <source>
        <dbReference type="EMBL" id="OTG37459.1"/>
    </source>
</evidence>
<dbReference type="EMBL" id="CM007890">
    <property type="protein sequence ID" value="OTG37459.1"/>
    <property type="molecule type" value="Genomic_DNA"/>
</dbReference>
<dbReference type="Pfam" id="PF00646">
    <property type="entry name" value="F-box"/>
    <property type="match status" value="1"/>
</dbReference>